<dbReference type="SUPFAM" id="SSF52833">
    <property type="entry name" value="Thioredoxin-like"/>
    <property type="match status" value="1"/>
</dbReference>
<name>A0A4Z2D641_SCHJA</name>
<dbReference type="AlphaFoldDB" id="A0A4Z2D641"/>
<keyword evidence="3" id="KW-1185">Reference proteome</keyword>
<dbReference type="STRING" id="6182.A0A4Z2D641"/>
<feature type="transmembrane region" description="Helical" evidence="1">
    <location>
        <begin position="256"/>
        <end position="281"/>
    </location>
</feature>
<evidence type="ECO:0000256" key="1">
    <source>
        <dbReference type="SAM" id="Phobius"/>
    </source>
</evidence>
<dbReference type="EMBL" id="SKCS01000285">
    <property type="protein sequence ID" value="TNN11630.1"/>
    <property type="molecule type" value="Genomic_DNA"/>
</dbReference>
<protein>
    <recommendedName>
        <fullName evidence="4">Thioredoxin domain-containing protein</fullName>
    </recommendedName>
</protein>
<reference evidence="2 3" key="1">
    <citation type="submission" date="2019-03" db="EMBL/GenBank/DDBJ databases">
        <title>An improved genome assembly of the fluke Schistosoma japonicum.</title>
        <authorList>
            <person name="Hu W."/>
            <person name="Luo F."/>
            <person name="Yin M."/>
            <person name="Mo X."/>
            <person name="Sun C."/>
            <person name="Wu Q."/>
            <person name="Zhu B."/>
            <person name="Xiang M."/>
            <person name="Wang J."/>
            <person name="Wang Y."/>
            <person name="Zhang T."/>
            <person name="Xu B."/>
            <person name="Zheng H."/>
            <person name="Feng Z."/>
        </authorList>
    </citation>
    <scope>NUCLEOTIDE SEQUENCE [LARGE SCALE GENOMIC DNA]</scope>
    <source>
        <strain evidence="2">HuSjv2</strain>
        <tissue evidence="2">Worms</tissue>
    </source>
</reference>
<dbReference type="PANTHER" id="PTHR14684:SF2">
    <property type="entry name" value="THIOREDOXIN DOMAIN-CONTAINING PROTEIN 15"/>
    <property type="match status" value="1"/>
</dbReference>
<keyword evidence="1" id="KW-1133">Transmembrane helix</keyword>
<keyword evidence="1" id="KW-0472">Membrane</keyword>
<gene>
    <name evidence="2" type="ORF">EWB00_004448</name>
</gene>
<dbReference type="InterPro" id="IPR036249">
    <property type="entry name" value="Thioredoxin-like_sf"/>
</dbReference>
<dbReference type="InterPro" id="IPR042418">
    <property type="entry name" value="TXNDC15"/>
</dbReference>
<comment type="caution">
    <text evidence="2">The sequence shown here is derived from an EMBL/GenBank/DDBJ whole genome shotgun (WGS) entry which is preliminary data.</text>
</comment>
<evidence type="ECO:0008006" key="4">
    <source>
        <dbReference type="Google" id="ProtNLM"/>
    </source>
</evidence>
<dbReference type="Proteomes" id="UP000311919">
    <property type="component" value="Unassembled WGS sequence"/>
</dbReference>
<evidence type="ECO:0000313" key="3">
    <source>
        <dbReference type="Proteomes" id="UP000311919"/>
    </source>
</evidence>
<dbReference type="PANTHER" id="PTHR14684">
    <property type="entry name" value="THIOREDOXIN DOMAIN-CONTAINING PROTEIN 15"/>
    <property type="match status" value="1"/>
</dbReference>
<sequence length="303" mass="35196">MFEKSLTFTWTLYMRINPVFLSALILLLSYDVFSDFEVDSRNDPHNTKYPNFPVKTIQSSINWAETHFLQTGWPLQIPTPGQSSIVPQCKLRKYNWINGSSTHIKFLHKSELSALFNSWSNSQLSFQPGYHTKHSDQLKLHECYILFIFSTTCRFSEASLPYINALARAYPQLPVYGIKVEDYVAHKWSLRMLFVPKLKIIVNGKVFIEYSGSDIDLGEMVDFIWSNMRLLPRVPLRVLPSDYKNSPQFLLEPKSVYLFISWAVTIIGLGFVCVTLVFRWFASLLNFISIMNFCLVNFNEQPQ</sequence>
<organism evidence="2 3">
    <name type="scientific">Schistosoma japonicum</name>
    <name type="common">Blood fluke</name>
    <dbReference type="NCBI Taxonomy" id="6182"/>
    <lineage>
        <taxon>Eukaryota</taxon>
        <taxon>Metazoa</taxon>
        <taxon>Spiralia</taxon>
        <taxon>Lophotrochozoa</taxon>
        <taxon>Platyhelminthes</taxon>
        <taxon>Trematoda</taxon>
        <taxon>Digenea</taxon>
        <taxon>Strigeidida</taxon>
        <taxon>Schistosomatoidea</taxon>
        <taxon>Schistosomatidae</taxon>
        <taxon>Schistosoma</taxon>
    </lineage>
</organism>
<dbReference type="OrthoDB" id="1899781at2759"/>
<proteinExistence type="predicted"/>
<evidence type="ECO:0000313" key="2">
    <source>
        <dbReference type="EMBL" id="TNN11630.1"/>
    </source>
</evidence>
<keyword evidence="1" id="KW-0812">Transmembrane</keyword>
<accession>A0A4Z2D641</accession>